<dbReference type="InterPro" id="IPR042070">
    <property type="entry name" value="PucR_C-HTH_sf"/>
</dbReference>
<comment type="caution">
    <text evidence="3">The sequence shown here is derived from an EMBL/GenBank/DDBJ whole genome shotgun (WGS) entry which is preliminary data.</text>
</comment>
<gene>
    <name evidence="3" type="ORF">FHP29_01965</name>
</gene>
<feature type="domain" description="Purine catabolism PurC-like" evidence="1">
    <location>
        <begin position="7"/>
        <end position="123"/>
    </location>
</feature>
<organism evidence="3 4">
    <name type="scientific">Nocardioides albidus</name>
    <dbReference type="NCBI Taxonomy" id="1517589"/>
    <lineage>
        <taxon>Bacteria</taxon>
        <taxon>Bacillati</taxon>
        <taxon>Actinomycetota</taxon>
        <taxon>Actinomycetes</taxon>
        <taxon>Propionibacteriales</taxon>
        <taxon>Nocardioidaceae</taxon>
        <taxon>Nocardioides</taxon>
    </lineage>
</organism>
<dbReference type="PANTHER" id="PTHR33744">
    <property type="entry name" value="CARBOHYDRATE DIACID REGULATOR"/>
    <property type="match status" value="1"/>
</dbReference>
<dbReference type="Gene3D" id="1.10.10.2840">
    <property type="entry name" value="PucR C-terminal helix-turn-helix domain"/>
    <property type="match status" value="1"/>
</dbReference>
<accession>A0A5C4WL74</accession>
<dbReference type="OrthoDB" id="8450798at2"/>
<dbReference type="Proteomes" id="UP000313231">
    <property type="component" value="Unassembled WGS sequence"/>
</dbReference>
<protein>
    <submittedName>
        <fullName evidence="3">PucR family transcriptional regulator</fullName>
    </submittedName>
</protein>
<evidence type="ECO:0000259" key="1">
    <source>
        <dbReference type="Pfam" id="PF07905"/>
    </source>
</evidence>
<name>A0A5C4WL74_9ACTN</name>
<dbReference type="InterPro" id="IPR051448">
    <property type="entry name" value="CdaR-like_regulators"/>
</dbReference>
<dbReference type="Pfam" id="PF07905">
    <property type="entry name" value="PucR"/>
    <property type="match status" value="1"/>
</dbReference>
<dbReference type="PANTHER" id="PTHR33744:SF1">
    <property type="entry name" value="DNA-BINDING TRANSCRIPTIONAL ACTIVATOR ADER"/>
    <property type="match status" value="1"/>
</dbReference>
<evidence type="ECO:0000313" key="3">
    <source>
        <dbReference type="EMBL" id="TNM48296.1"/>
    </source>
</evidence>
<dbReference type="Pfam" id="PF13556">
    <property type="entry name" value="HTH_30"/>
    <property type="match status" value="1"/>
</dbReference>
<dbReference type="AlphaFoldDB" id="A0A5C4WL74"/>
<reference evidence="3 4" key="1">
    <citation type="journal article" date="2016" name="Int. J. Syst. Evol. Microbiol.">
        <title>Nocardioides albidus sp. nov., an actinobacterium isolated from garden soil.</title>
        <authorList>
            <person name="Singh H."/>
            <person name="Du J."/>
            <person name="Trinh H."/>
            <person name="Won K."/>
            <person name="Yang J.E."/>
            <person name="Yin C."/>
            <person name="Kook M."/>
            <person name="Yi T.H."/>
        </authorList>
    </citation>
    <scope>NUCLEOTIDE SEQUENCE [LARGE SCALE GENOMIC DNA]</scope>
    <source>
        <strain evidence="3 4">CCTCC AB 2015297</strain>
    </source>
</reference>
<evidence type="ECO:0000259" key="2">
    <source>
        <dbReference type="Pfam" id="PF13556"/>
    </source>
</evidence>
<dbReference type="EMBL" id="VDMP01000013">
    <property type="protein sequence ID" value="TNM48296.1"/>
    <property type="molecule type" value="Genomic_DNA"/>
</dbReference>
<dbReference type="InterPro" id="IPR012914">
    <property type="entry name" value="PucR_dom"/>
</dbReference>
<proteinExistence type="predicted"/>
<dbReference type="InterPro" id="IPR025736">
    <property type="entry name" value="PucR_C-HTH_dom"/>
</dbReference>
<evidence type="ECO:0000313" key="4">
    <source>
        <dbReference type="Proteomes" id="UP000313231"/>
    </source>
</evidence>
<dbReference type="RefSeq" id="WP_139621195.1">
    <property type="nucleotide sequence ID" value="NZ_VDMP01000013.1"/>
</dbReference>
<feature type="domain" description="PucR C-terminal helix-turn-helix" evidence="2">
    <location>
        <begin position="436"/>
        <end position="494"/>
    </location>
</feature>
<sequence length="508" mass="54861">MAITVADLLEMQHLRLHLISGEGGVGRSVSWTHVSDLPEPWRWLTGGELLLTNGMSFPQGGAEQQDLIEKLVEAGASALAIGDKMFCPPLTDELLATSERLGLSVLSVEFPMPFVAISQAVAAANLLEQSDRLVRTEKIYRTVQRMVSTDDSSSVLREPLSQVLGCEVHVCHRASGEPWYPGDPRFDPVLAGALHEIASTRADLRAGALVVPLPDGRELRLIDMPMQQGALMVLVSHGRSPVDAILMQHAVTVLALELSQSVVAVEHRRRLGAELLAQVLEGRAESRPAGRQLKAAGIDVARSRLYAVSGDDAGRLRDIHIALWRNGIGHVVTLRSGILHILASGASEVQDVLRADLGPQALIGVSAPMRTPDRGPEALREATWALRAAQGSIGRTFHYGDASPIIGVGGLDDAAALVSRVLGPLLEYERVHDTPLLATLDSFLGNQRSWQRTADALRVHRQTVLYRIRKVEEITGRTTSETADIAELWLALRAQSLLAPAKGAAPRS</sequence>
<keyword evidence="4" id="KW-1185">Reference proteome</keyword>